<keyword evidence="4" id="KW-0472">Membrane</keyword>
<dbReference type="InterPro" id="IPR036388">
    <property type="entry name" value="WH-like_DNA-bd_sf"/>
</dbReference>
<keyword evidence="3" id="KW-0804">Transcription</keyword>
<dbReference type="Proteomes" id="UP000680670">
    <property type="component" value="Unassembled WGS sequence"/>
</dbReference>
<dbReference type="PROSITE" id="PS51464">
    <property type="entry name" value="SIS"/>
    <property type="match status" value="1"/>
</dbReference>
<gene>
    <name evidence="7" type="primary">yljC</name>
    <name evidence="7" type="ORF">J6TS1_38720</name>
</gene>
<keyword evidence="1" id="KW-0805">Transcription regulation</keyword>
<dbReference type="InterPro" id="IPR047640">
    <property type="entry name" value="RpiR-like"/>
</dbReference>
<sequence>MMKLMELIQARYNHLSKGQQKVARYLLKNPREFALHSAKEIGEQSGISETTVIRFCYAIGLSGYSELQKTVRDQIVFEKSSLTSYYSSKLELMDEPRFFEQVMGKDSQFIQETIMRINEADFHKAIDRLASAEQVYICGLRSSFPIANWLAFSLGIVRKNVQLIRRDTDDVLSMISGMTSGSVLIALSFHRYMKETLHIAEIAKSKEACIIGITDSPVAPIRDVADILLPLHSAEISTLDIAPALISFINAIVAGVTIKNKANFEKRKEDYDRINSEGFFFS</sequence>
<evidence type="ECO:0000256" key="3">
    <source>
        <dbReference type="ARBA" id="ARBA00023163"/>
    </source>
</evidence>
<dbReference type="Gene3D" id="1.10.10.10">
    <property type="entry name" value="Winged helix-like DNA-binding domain superfamily/Winged helix DNA-binding domain"/>
    <property type="match status" value="1"/>
</dbReference>
<dbReference type="InterPro" id="IPR046348">
    <property type="entry name" value="SIS_dom_sf"/>
</dbReference>
<dbReference type="InterPro" id="IPR001347">
    <property type="entry name" value="SIS_dom"/>
</dbReference>
<evidence type="ECO:0000313" key="7">
    <source>
        <dbReference type="EMBL" id="GIN98002.1"/>
    </source>
</evidence>
<proteinExistence type="predicted"/>
<dbReference type="InterPro" id="IPR000281">
    <property type="entry name" value="HTH_RpiR"/>
</dbReference>
<evidence type="ECO:0000256" key="1">
    <source>
        <dbReference type="ARBA" id="ARBA00023015"/>
    </source>
</evidence>
<dbReference type="Gene3D" id="3.40.50.10490">
    <property type="entry name" value="Glucose-6-phosphate isomerase like protein, domain 1"/>
    <property type="match status" value="1"/>
</dbReference>
<dbReference type="PROSITE" id="PS51071">
    <property type="entry name" value="HTH_RPIR"/>
    <property type="match status" value="1"/>
</dbReference>
<dbReference type="PANTHER" id="PTHR30514:SF18">
    <property type="entry name" value="RPIR-FAMILY TRANSCRIPTIONAL REGULATOR"/>
    <property type="match status" value="1"/>
</dbReference>
<dbReference type="SUPFAM" id="SSF46689">
    <property type="entry name" value="Homeodomain-like"/>
    <property type="match status" value="1"/>
</dbReference>
<dbReference type="InterPro" id="IPR035472">
    <property type="entry name" value="RpiR-like_SIS"/>
</dbReference>
<reference evidence="7 8" key="1">
    <citation type="submission" date="2021-03" db="EMBL/GenBank/DDBJ databases">
        <title>Antimicrobial resistance genes in bacteria isolated from Japanese honey, and their potential for conferring macrolide and lincosamide resistance in the American foulbrood pathogen Paenibacillus larvae.</title>
        <authorList>
            <person name="Okamoto M."/>
            <person name="Kumagai M."/>
            <person name="Kanamori H."/>
            <person name="Takamatsu D."/>
        </authorList>
    </citation>
    <scope>NUCLEOTIDE SEQUENCE [LARGE SCALE GENOMIC DNA]</scope>
    <source>
        <strain evidence="7 8">J6TS1</strain>
    </source>
</reference>
<dbReference type="InterPro" id="IPR009057">
    <property type="entry name" value="Homeodomain-like_sf"/>
</dbReference>
<name>A0ABQ4L366_SIMTE</name>
<comment type="caution">
    <text evidence="7">The sequence shown here is derived from an EMBL/GenBank/DDBJ whole genome shotgun (WGS) entry which is preliminary data.</text>
</comment>
<evidence type="ECO:0000259" key="6">
    <source>
        <dbReference type="PROSITE" id="PS51464"/>
    </source>
</evidence>
<evidence type="ECO:0000256" key="4">
    <source>
        <dbReference type="SAM" id="Phobius"/>
    </source>
</evidence>
<feature type="domain" description="HTH rpiR-type" evidence="5">
    <location>
        <begin position="2"/>
        <end position="78"/>
    </location>
</feature>
<organism evidence="7 8">
    <name type="scientific">Siminovitchia terrae</name>
    <name type="common">Bacillus terrae</name>
    <dbReference type="NCBI Taxonomy" id="1914933"/>
    <lineage>
        <taxon>Bacteria</taxon>
        <taxon>Bacillati</taxon>
        <taxon>Bacillota</taxon>
        <taxon>Bacilli</taxon>
        <taxon>Bacillales</taxon>
        <taxon>Bacillaceae</taxon>
        <taxon>Siminovitchia</taxon>
    </lineage>
</organism>
<keyword evidence="2" id="KW-0238">DNA-binding</keyword>
<dbReference type="CDD" id="cd05013">
    <property type="entry name" value="SIS_RpiR"/>
    <property type="match status" value="1"/>
</dbReference>
<feature type="transmembrane region" description="Helical" evidence="4">
    <location>
        <begin position="241"/>
        <end position="258"/>
    </location>
</feature>
<evidence type="ECO:0000259" key="5">
    <source>
        <dbReference type="PROSITE" id="PS51071"/>
    </source>
</evidence>
<accession>A0ABQ4L366</accession>
<dbReference type="Pfam" id="PF01418">
    <property type="entry name" value="HTH_6"/>
    <property type="match status" value="1"/>
</dbReference>
<feature type="domain" description="SIS" evidence="6">
    <location>
        <begin position="125"/>
        <end position="262"/>
    </location>
</feature>
<dbReference type="Pfam" id="PF01380">
    <property type="entry name" value="SIS"/>
    <property type="match status" value="1"/>
</dbReference>
<dbReference type="EMBL" id="BORJ01000012">
    <property type="protein sequence ID" value="GIN98002.1"/>
    <property type="molecule type" value="Genomic_DNA"/>
</dbReference>
<keyword evidence="4" id="KW-1133">Transmembrane helix</keyword>
<evidence type="ECO:0000313" key="8">
    <source>
        <dbReference type="Proteomes" id="UP000680670"/>
    </source>
</evidence>
<dbReference type="SUPFAM" id="SSF53697">
    <property type="entry name" value="SIS domain"/>
    <property type="match status" value="1"/>
</dbReference>
<keyword evidence="4" id="KW-0812">Transmembrane</keyword>
<protein>
    <submittedName>
        <fullName evidence="7">Transcriptional regulator</fullName>
    </submittedName>
</protein>
<keyword evidence="8" id="KW-1185">Reference proteome</keyword>
<evidence type="ECO:0000256" key="2">
    <source>
        <dbReference type="ARBA" id="ARBA00023125"/>
    </source>
</evidence>
<dbReference type="PANTHER" id="PTHR30514">
    <property type="entry name" value="GLUCOKINASE"/>
    <property type="match status" value="1"/>
</dbReference>